<dbReference type="VEuPathDB" id="VectorBase:ISCW012946"/>
<dbReference type="InParanoid" id="B7QFT5"/>
<gene>
    <name evidence="2" type="ORF">IscW_ISCW012946</name>
</gene>
<feature type="compositionally biased region" description="Basic and acidic residues" evidence="1">
    <location>
        <begin position="97"/>
        <end position="106"/>
    </location>
</feature>
<dbReference type="EnsemblMetazoa" id="ISCW012946-RA">
    <property type="protein sequence ID" value="ISCW012946-PA"/>
    <property type="gene ID" value="ISCW012946"/>
</dbReference>
<reference evidence="2 4" key="1">
    <citation type="submission" date="2008-03" db="EMBL/GenBank/DDBJ databases">
        <title>Annotation of Ixodes scapularis.</title>
        <authorList>
            <consortium name="Ixodes scapularis Genome Project Consortium"/>
            <person name="Caler E."/>
            <person name="Hannick L.I."/>
            <person name="Bidwell S."/>
            <person name="Joardar V."/>
            <person name="Thiagarajan M."/>
            <person name="Amedeo P."/>
            <person name="Galinsky K.J."/>
            <person name="Schobel S."/>
            <person name="Inman J."/>
            <person name="Hostetler J."/>
            <person name="Miller J."/>
            <person name="Hammond M."/>
            <person name="Megy K."/>
            <person name="Lawson D."/>
            <person name="Kodira C."/>
            <person name="Sutton G."/>
            <person name="Meyer J."/>
            <person name="Hill C.A."/>
            <person name="Birren B."/>
            <person name="Nene V."/>
            <person name="Collins F."/>
            <person name="Alarcon-Chaidez F."/>
            <person name="Wikel S."/>
            <person name="Strausberg R."/>
        </authorList>
    </citation>
    <scope>NUCLEOTIDE SEQUENCE [LARGE SCALE GENOMIC DNA]</scope>
    <source>
        <strain evidence="4">Wikel</strain>
        <strain evidence="2">Wikel colony</strain>
    </source>
</reference>
<reference evidence="3" key="2">
    <citation type="submission" date="2020-05" db="UniProtKB">
        <authorList>
            <consortium name="EnsemblMetazoa"/>
        </authorList>
    </citation>
    <scope>IDENTIFICATION</scope>
    <source>
        <strain evidence="3">wikel</strain>
    </source>
</reference>
<dbReference type="PaxDb" id="6945-B7QFT5"/>
<dbReference type="HOGENOM" id="CLU_1628910_0_0_1"/>
<organism>
    <name type="scientific">Ixodes scapularis</name>
    <name type="common">Black-legged tick</name>
    <name type="synonym">Deer tick</name>
    <dbReference type="NCBI Taxonomy" id="6945"/>
    <lineage>
        <taxon>Eukaryota</taxon>
        <taxon>Metazoa</taxon>
        <taxon>Ecdysozoa</taxon>
        <taxon>Arthropoda</taxon>
        <taxon>Chelicerata</taxon>
        <taxon>Arachnida</taxon>
        <taxon>Acari</taxon>
        <taxon>Parasitiformes</taxon>
        <taxon>Ixodida</taxon>
        <taxon>Ixodoidea</taxon>
        <taxon>Ixodidae</taxon>
        <taxon>Ixodinae</taxon>
        <taxon>Ixodes</taxon>
    </lineage>
</organism>
<dbReference type="EMBL" id="ABJB010870700">
    <property type="status" value="NOT_ANNOTATED_CDS"/>
    <property type="molecule type" value="Genomic_DNA"/>
</dbReference>
<dbReference type="Proteomes" id="UP000001555">
    <property type="component" value="Unassembled WGS sequence"/>
</dbReference>
<evidence type="ECO:0000256" key="1">
    <source>
        <dbReference type="SAM" id="MobiDB-lite"/>
    </source>
</evidence>
<dbReference type="AlphaFoldDB" id="B7QFT5"/>
<evidence type="ECO:0000313" key="3">
    <source>
        <dbReference type="EnsemblMetazoa" id="ISCW012946-PA"/>
    </source>
</evidence>
<keyword evidence="4" id="KW-1185">Reference proteome</keyword>
<proteinExistence type="predicted"/>
<accession>B7QFT5</accession>
<sequence>MSFLPSPFLSNLVSQSAVTSMHMKRSCEPSRFHVELHSHRSPTDFVVKRGTAVSKNVDSGHCQRGLAGCPTLGLRAPPATRGRCEQKRENKTKRRGKDSEKPRESFVHNERKRKCLEGGRGYVGHDVACLKGRDWSWCVSCVARKMKFCIRWIDRQIKIKHLS</sequence>
<name>B7QFT5_IXOSC</name>
<dbReference type="EMBL" id="DS927766">
    <property type="protein sequence ID" value="EEC17707.1"/>
    <property type="molecule type" value="Genomic_DNA"/>
</dbReference>
<protein>
    <submittedName>
        <fullName evidence="2 3">Uncharacterized protein</fullName>
    </submittedName>
</protein>
<evidence type="ECO:0000313" key="2">
    <source>
        <dbReference type="EMBL" id="EEC17707.1"/>
    </source>
</evidence>
<feature type="region of interest" description="Disordered" evidence="1">
    <location>
        <begin position="78"/>
        <end position="106"/>
    </location>
</feature>
<evidence type="ECO:0000313" key="4">
    <source>
        <dbReference type="Proteomes" id="UP000001555"/>
    </source>
</evidence>